<proteinExistence type="predicted"/>
<name>A0A809RTE1_9BACT</name>
<evidence type="ECO:0000313" key="1">
    <source>
        <dbReference type="EMBL" id="BBO23002.1"/>
    </source>
</evidence>
<evidence type="ECO:0000313" key="2">
    <source>
        <dbReference type="Proteomes" id="UP000662873"/>
    </source>
</evidence>
<dbReference type="AlphaFoldDB" id="A0A809RTE1"/>
<dbReference type="Proteomes" id="UP000662873">
    <property type="component" value="Chromosome"/>
</dbReference>
<dbReference type="KEGG" id="npy:NPRO_05970"/>
<organism evidence="1 2">
    <name type="scientific">Candidatus Nitrosymbiomonas proteolyticus</name>
    <dbReference type="NCBI Taxonomy" id="2608984"/>
    <lineage>
        <taxon>Bacteria</taxon>
        <taxon>Bacillati</taxon>
        <taxon>Armatimonadota</taxon>
        <taxon>Armatimonadota incertae sedis</taxon>
        <taxon>Candidatus Nitrosymbiomonas</taxon>
    </lineage>
</organism>
<accession>A0A809RTE1</accession>
<gene>
    <name evidence="1" type="ORF">NPRO_05970</name>
</gene>
<protein>
    <submittedName>
        <fullName evidence="1">Uncharacterized protein</fullName>
    </submittedName>
</protein>
<dbReference type="EMBL" id="AP021858">
    <property type="protein sequence ID" value="BBO23002.1"/>
    <property type="molecule type" value="Genomic_DNA"/>
</dbReference>
<reference evidence="1" key="1">
    <citation type="journal article" name="DNA Res.">
        <title>The physiological potential of anammox bacteria as revealed by their core genome structure.</title>
        <authorList>
            <person name="Okubo T."/>
            <person name="Toyoda A."/>
            <person name="Fukuhara K."/>
            <person name="Uchiyama I."/>
            <person name="Harigaya Y."/>
            <person name="Kuroiwa M."/>
            <person name="Suzuki T."/>
            <person name="Murakami Y."/>
            <person name="Suwa Y."/>
            <person name="Takami H."/>
        </authorList>
    </citation>
    <scope>NUCLEOTIDE SEQUENCE</scope>
    <source>
        <strain evidence="1">317325-2</strain>
    </source>
</reference>
<sequence>MNPKLRIGILFLSGALLAAVIRLVLFANEPSDQALIKAALEDSLQASKEGRPGGVLELLSNQFSVNETLSPSHRDISRYVRDFRPDIEIVQWNPDVRSDSASVRSPAIVKFGFPVNQEVRISEVELGFEKESGVKWLLIPTKEWKLTSVTIPQEALQELVSNFPASQFGF</sequence>